<evidence type="ECO:0000256" key="1">
    <source>
        <dbReference type="SAM" id="MobiDB-lite"/>
    </source>
</evidence>
<feature type="region of interest" description="Disordered" evidence="1">
    <location>
        <begin position="133"/>
        <end position="186"/>
    </location>
</feature>
<sequence>MSSINKAVMLEALGWSRGGEITNHLPDEIVDIIRQFTFFDIRTDLYNEHLIKKDIKEYKLYVLEYMMNRINYGLKRHGTGKYGVEYSSINIESNCCTICGDFVPVWDREPIPENIRCFCRFISEEEIMDLENQRQDNDCWEEEQETEKEQDRRRNREFDKDFEDDISSLDDNSYSDRKPNWDEGSECNLDYDYCDDDNSYY</sequence>
<proteinExistence type="predicted"/>
<evidence type="ECO:0000313" key="2">
    <source>
        <dbReference type="EMBL" id="QHT93739.1"/>
    </source>
</evidence>
<dbReference type="AlphaFoldDB" id="A0A6C0ILN9"/>
<reference evidence="2" key="1">
    <citation type="journal article" date="2020" name="Nature">
        <title>Giant virus diversity and host interactions through global metagenomics.</title>
        <authorList>
            <person name="Schulz F."/>
            <person name="Roux S."/>
            <person name="Paez-Espino D."/>
            <person name="Jungbluth S."/>
            <person name="Walsh D.A."/>
            <person name="Denef V.J."/>
            <person name="McMahon K.D."/>
            <person name="Konstantinidis K.T."/>
            <person name="Eloe-Fadrosh E.A."/>
            <person name="Kyrpides N.C."/>
            <person name="Woyke T."/>
        </authorList>
    </citation>
    <scope>NUCLEOTIDE SEQUENCE</scope>
    <source>
        <strain evidence="2">GVMAG-M-3300024258-14</strain>
    </source>
</reference>
<dbReference type="EMBL" id="MN740210">
    <property type="protein sequence ID" value="QHT93739.1"/>
    <property type="molecule type" value="Genomic_DNA"/>
</dbReference>
<name>A0A6C0ILN9_9ZZZZ</name>
<organism evidence="2">
    <name type="scientific">viral metagenome</name>
    <dbReference type="NCBI Taxonomy" id="1070528"/>
    <lineage>
        <taxon>unclassified sequences</taxon>
        <taxon>metagenomes</taxon>
        <taxon>organismal metagenomes</taxon>
    </lineage>
</organism>
<protein>
    <submittedName>
        <fullName evidence="2">Uncharacterized protein</fullName>
    </submittedName>
</protein>
<accession>A0A6C0ILN9</accession>
<feature type="compositionally biased region" description="Basic and acidic residues" evidence="1">
    <location>
        <begin position="147"/>
        <end position="159"/>
    </location>
</feature>